<keyword evidence="2" id="KW-0732">Signal</keyword>
<feature type="region of interest" description="Disordered" evidence="1">
    <location>
        <begin position="61"/>
        <end position="102"/>
    </location>
</feature>
<proteinExistence type="predicted"/>
<evidence type="ECO:0000256" key="2">
    <source>
        <dbReference type="SAM" id="SignalP"/>
    </source>
</evidence>
<protein>
    <recommendedName>
        <fullName evidence="5">Amine oxidase</fullName>
    </recommendedName>
</protein>
<organism evidence="3 4">
    <name type="scientific">Duganella vulcania</name>
    <dbReference type="NCBI Taxonomy" id="2692166"/>
    <lineage>
        <taxon>Bacteria</taxon>
        <taxon>Pseudomonadati</taxon>
        <taxon>Pseudomonadota</taxon>
        <taxon>Betaproteobacteria</taxon>
        <taxon>Burkholderiales</taxon>
        <taxon>Oxalobacteraceae</taxon>
        <taxon>Telluria group</taxon>
        <taxon>Duganella</taxon>
    </lineage>
</organism>
<evidence type="ECO:0000256" key="1">
    <source>
        <dbReference type="SAM" id="MobiDB-lite"/>
    </source>
</evidence>
<dbReference type="AlphaFoldDB" id="A0A845GF12"/>
<comment type="caution">
    <text evidence="3">The sequence shown here is derived from an EMBL/GenBank/DDBJ whole genome shotgun (WGS) entry which is preliminary data.</text>
</comment>
<sequence>MTKIIASLIAGLFATAAFAQAPVAATTAPAAKPAVVKTEAKAEVKAPEVKTADVKTEAKAEVKTAKTKTHHKARAVKESKDAAPVAAAKVEPKADTKVAAAK</sequence>
<evidence type="ECO:0000313" key="3">
    <source>
        <dbReference type="EMBL" id="MYM91578.1"/>
    </source>
</evidence>
<name>A0A845GF12_9BURK</name>
<evidence type="ECO:0008006" key="5">
    <source>
        <dbReference type="Google" id="ProtNLM"/>
    </source>
</evidence>
<feature type="chain" id="PRO_5032435576" description="Amine oxidase" evidence="2">
    <location>
        <begin position="20"/>
        <end position="102"/>
    </location>
</feature>
<dbReference type="RefSeq" id="WP_161100190.1">
    <property type="nucleotide sequence ID" value="NZ_WWCW01000224.1"/>
</dbReference>
<feature type="compositionally biased region" description="Basic residues" evidence="1">
    <location>
        <begin position="65"/>
        <end position="74"/>
    </location>
</feature>
<accession>A0A845GF12</accession>
<dbReference type="EMBL" id="WWCW01000224">
    <property type="protein sequence ID" value="MYM91578.1"/>
    <property type="molecule type" value="Genomic_DNA"/>
</dbReference>
<evidence type="ECO:0000313" key="4">
    <source>
        <dbReference type="Proteomes" id="UP000470302"/>
    </source>
</evidence>
<feature type="signal peptide" evidence="2">
    <location>
        <begin position="1"/>
        <end position="19"/>
    </location>
</feature>
<gene>
    <name evidence="3" type="ORF">GTP91_30920</name>
</gene>
<reference evidence="3 4" key="1">
    <citation type="submission" date="2020-01" db="EMBL/GenBank/DDBJ databases">
        <title>Novel species isolated from a subtropical stream in China.</title>
        <authorList>
            <person name="Lu H."/>
        </authorList>
    </citation>
    <scope>NUCLEOTIDE SEQUENCE [LARGE SCALE GENOMIC DNA]</scope>
    <source>
        <strain evidence="3 4">FT82W</strain>
    </source>
</reference>
<dbReference type="Proteomes" id="UP000470302">
    <property type="component" value="Unassembled WGS sequence"/>
</dbReference>